<dbReference type="STRING" id="1827387.A4S15_14210"/>
<reference evidence="3 4" key="1">
    <citation type="journal article" date="2017" name="Water Res.">
        <title>Comammox in drinking water systems.</title>
        <authorList>
            <person name="Wang Y."/>
            <person name="Ma L."/>
            <person name="Mao Y."/>
            <person name="Jiang X."/>
            <person name="Xia Y."/>
            <person name="Yu K."/>
            <person name="Li B."/>
            <person name="Zhang T."/>
        </authorList>
    </citation>
    <scope>NUCLEOTIDE SEQUENCE [LARGE SCALE GENOMIC DNA]</scope>
    <source>
        <strain evidence="3">SG_bin8</strain>
    </source>
</reference>
<gene>
    <name evidence="3" type="ORF">A4S15_14210</name>
</gene>
<proteinExistence type="predicted"/>
<dbReference type="RefSeq" id="WP_376803148.1">
    <property type="nucleotide sequence ID" value="NZ_DBNB01000033.1"/>
</dbReference>
<accession>A0A1W9HP94</accession>
<feature type="signal peptide" evidence="2">
    <location>
        <begin position="1"/>
        <end position="21"/>
    </location>
</feature>
<comment type="caution">
    <text evidence="3">The sequence shown here is derived from an EMBL/GenBank/DDBJ whole genome shotgun (WGS) entry which is preliminary data.</text>
</comment>
<evidence type="ECO:0000256" key="2">
    <source>
        <dbReference type="SAM" id="SignalP"/>
    </source>
</evidence>
<name>A0A1W9HP94_9HYPH</name>
<organism evidence="3 4">
    <name type="scientific">Candidatus Raskinella chloraquaticus</name>
    <dbReference type="NCBI Taxonomy" id="1951219"/>
    <lineage>
        <taxon>Bacteria</taxon>
        <taxon>Pseudomonadati</taxon>
        <taxon>Pseudomonadota</taxon>
        <taxon>Alphaproteobacteria</taxon>
        <taxon>Hyphomicrobiales</taxon>
        <taxon>Phreatobacteraceae</taxon>
        <taxon>Candidatus Raskinella</taxon>
    </lineage>
</organism>
<evidence type="ECO:0000256" key="1">
    <source>
        <dbReference type="SAM" id="MobiDB-lite"/>
    </source>
</evidence>
<evidence type="ECO:0008006" key="5">
    <source>
        <dbReference type="Google" id="ProtNLM"/>
    </source>
</evidence>
<dbReference type="AlphaFoldDB" id="A0A1W9HP94"/>
<evidence type="ECO:0000313" key="4">
    <source>
        <dbReference type="Proteomes" id="UP000192872"/>
    </source>
</evidence>
<feature type="chain" id="PRO_5013162418" description="Surface antigen domain-containing protein" evidence="2">
    <location>
        <begin position="22"/>
        <end position="135"/>
    </location>
</feature>
<protein>
    <recommendedName>
        <fullName evidence="5">Surface antigen domain-containing protein</fullName>
    </recommendedName>
</protein>
<evidence type="ECO:0000313" key="3">
    <source>
        <dbReference type="EMBL" id="OQW49246.1"/>
    </source>
</evidence>
<keyword evidence="2" id="KW-0732">Signal</keyword>
<feature type="region of interest" description="Disordered" evidence="1">
    <location>
        <begin position="73"/>
        <end position="95"/>
    </location>
</feature>
<dbReference type="Proteomes" id="UP000192872">
    <property type="component" value="Unassembled WGS sequence"/>
</dbReference>
<dbReference type="EMBL" id="LWDL01000032">
    <property type="protein sequence ID" value="OQW49246.1"/>
    <property type="molecule type" value="Genomic_DNA"/>
</dbReference>
<dbReference type="PROSITE" id="PS51257">
    <property type="entry name" value="PROKAR_LIPOPROTEIN"/>
    <property type="match status" value="1"/>
</dbReference>
<sequence length="135" mass="14264">MKILSKIAVLASCFMIVAACSSTQTPRTSPSRISSPSISGFVAVLAGQNVGLDDIDLRRAAEAQVVSLEFGRAGQPTPWRNPDSGNYGEVIPGPGVIPPPPGTCRSVRHTLYVRGRGQTLTIDACRDGAGTWTKR</sequence>